<dbReference type="Proteomes" id="UP000255265">
    <property type="component" value="Unassembled WGS sequence"/>
</dbReference>
<comment type="caution">
    <text evidence="2">The sequence shown here is derived from an EMBL/GenBank/DDBJ whole genome shotgun (WGS) entry which is preliminary data.</text>
</comment>
<dbReference type="STRING" id="433924.NS331_16165"/>
<feature type="domain" description="PPM-type phosphatase" evidence="1">
    <location>
        <begin position="7"/>
        <end position="250"/>
    </location>
</feature>
<evidence type="ECO:0000313" key="3">
    <source>
        <dbReference type="Proteomes" id="UP000255265"/>
    </source>
</evidence>
<dbReference type="SMART" id="SM00331">
    <property type="entry name" value="PP2C_SIG"/>
    <property type="match status" value="1"/>
</dbReference>
<accession>A0A370F7J8</accession>
<reference evidence="2 3" key="1">
    <citation type="submission" date="2018-07" db="EMBL/GenBank/DDBJ databases">
        <title>Genomic Encyclopedia of Type Strains, Phase IV (KMG-IV): sequencing the most valuable type-strain genomes for metagenomic binning, comparative biology and taxonomic classification.</title>
        <authorList>
            <person name="Goeker M."/>
        </authorList>
    </citation>
    <scope>NUCLEOTIDE SEQUENCE [LARGE SCALE GENOMIC DNA]</scope>
    <source>
        <strain evidence="2 3">DSM 21352</strain>
    </source>
</reference>
<proteinExistence type="predicted"/>
<dbReference type="Pfam" id="PF13672">
    <property type="entry name" value="PP2C_2"/>
    <property type="match status" value="1"/>
</dbReference>
<gene>
    <name evidence="2" type="ORF">DFR41_111101</name>
</gene>
<dbReference type="SUPFAM" id="SSF81606">
    <property type="entry name" value="PP2C-like"/>
    <property type="match status" value="1"/>
</dbReference>
<dbReference type="EMBL" id="QQAV01000011">
    <property type="protein sequence ID" value="RDI20125.1"/>
    <property type="molecule type" value="Genomic_DNA"/>
</dbReference>
<keyword evidence="3" id="KW-1185">Reference proteome</keyword>
<dbReference type="CDD" id="cd00143">
    <property type="entry name" value="PP2Cc"/>
    <property type="match status" value="1"/>
</dbReference>
<evidence type="ECO:0000313" key="2">
    <source>
        <dbReference type="EMBL" id="RDI20125.1"/>
    </source>
</evidence>
<name>A0A370F7J8_9BURK</name>
<dbReference type="RefSeq" id="WP_081682030.1">
    <property type="nucleotide sequence ID" value="NZ_QQAV01000011.1"/>
</dbReference>
<dbReference type="SMART" id="SM00332">
    <property type="entry name" value="PP2Cc"/>
    <property type="match status" value="1"/>
</dbReference>
<dbReference type="PROSITE" id="PS51746">
    <property type="entry name" value="PPM_2"/>
    <property type="match status" value="1"/>
</dbReference>
<dbReference type="OrthoDB" id="9801841at2"/>
<protein>
    <submittedName>
        <fullName evidence="2">Serine/threonine protein phosphatase PrpC</fullName>
    </submittedName>
</protein>
<dbReference type="InterPro" id="IPR001932">
    <property type="entry name" value="PPM-type_phosphatase-like_dom"/>
</dbReference>
<dbReference type="InterPro" id="IPR036457">
    <property type="entry name" value="PPM-type-like_dom_sf"/>
</dbReference>
<dbReference type="AlphaFoldDB" id="A0A370F7J8"/>
<organism evidence="2 3">
    <name type="scientific">Pseudacidovorax intermedius</name>
    <dbReference type="NCBI Taxonomy" id="433924"/>
    <lineage>
        <taxon>Bacteria</taxon>
        <taxon>Pseudomonadati</taxon>
        <taxon>Pseudomonadota</taxon>
        <taxon>Betaproteobacteria</taxon>
        <taxon>Burkholderiales</taxon>
        <taxon>Comamonadaceae</taxon>
        <taxon>Pseudacidovorax</taxon>
    </lineage>
</organism>
<sequence>MPHTGFRLSAATGLHQGDRPYQQDQVALIGHPQRPGCLLAVVADGMGGRSGGRKASEQVIMTAQQLFARYAPGTDDPDRLLRQLVDEAHTVIRLTALSSEQEPHSTVAAFLLDPDGRGAWIHAGDSRIYLFRRGRLVRRTRDHSYVEVLVQRGELDEDEALRHPKANILVGCLGMQSTLPPMDLEAIDGVQPGDALMACSDGLWHYFTPEEFGAVIARYPARAAAEMLVNEARRRAGGAGDNLSLILVKVEDLPGKPAAPSFAALDAFMDSSPQR</sequence>
<dbReference type="Gene3D" id="3.60.40.10">
    <property type="entry name" value="PPM-type phosphatase domain"/>
    <property type="match status" value="1"/>
</dbReference>
<evidence type="ECO:0000259" key="1">
    <source>
        <dbReference type="PROSITE" id="PS51746"/>
    </source>
</evidence>